<proteinExistence type="predicted"/>
<gene>
    <name evidence="1" type="ORF">SAMN04487783_1235</name>
</gene>
<dbReference type="AlphaFoldDB" id="A0AA94KZC1"/>
<reference evidence="1 2" key="1">
    <citation type="submission" date="2016-10" db="EMBL/GenBank/DDBJ databases">
        <authorList>
            <person name="Varghese N."/>
            <person name="Submissions S."/>
        </authorList>
    </citation>
    <scope>NUCLEOTIDE SEQUENCE [LARGE SCALE GENOMIC DNA]</scope>
    <source>
        <strain evidence="1 2">IAM 15147</strain>
    </source>
</reference>
<dbReference type="EMBL" id="FOZN01000002">
    <property type="protein sequence ID" value="SFS09282.1"/>
    <property type="molecule type" value="Genomic_DNA"/>
</dbReference>
<evidence type="ECO:0000313" key="1">
    <source>
        <dbReference type="EMBL" id="SFS09282.1"/>
    </source>
</evidence>
<protein>
    <submittedName>
        <fullName evidence="1">Uncharacterized protein</fullName>
    </submittedName>
</protein>
<dbReference type="Proteomes" id="UP000198506">
    <property type="component" value="Unassembled WGS sequence"/>
</dbReference>
<evidence type="ECO:0000313" key="2">
    <source>
        <dbReference type="Proteomes" id="UP000198506"/>
    </source>
</evidence>
<keyword evidence="2" id="KW-1185">Reference proteome</keyword>
<comment type="caution">
    <text evidence="1">The sequence shown here is derived from an EMBL/GenBank/DDBJ whole genome shotgun (WGS) entry which is preliminary data.</text>
</comment>
<name>A0AA94KZC1_9MICO</name>
<organism evidence="1 2">
    <name type="scientific">Agrococcus baldri</name>
    <dbReference type="NCBI Taxonomy" id="153730"/>
    <lineage>
        <taxon>Bacteria</taxon>
        <taxon>Bacillati</taxon>
        <taxon>Actinomycetota</taxon>
        <taxon>Actinomycetes</taxon>
        <taxon>Micrococcales</taxon>
        <taxon>Microbacteriaceae</taxon>
        <taxon>Agrococcus</taxon>
    </lineage>
</organism>
<accession>A0AA94KZC1</accession>
<sequence>MEQINLEATQSILRERHAQVVRDAETRRMLAERRAAGTISTPAAAAPAPARASIFVRLAERLHLAHRRPALT</sequence>
<dbReference type="RefSeq" id="WP_092916940.1">
    <property type="nucleotide sequence ID" value="NZ_FOZN01000002.1"/>
</dbReference>